<feature type="compositionally biased region" description="Basic and acidic residues" evidence="5">
    <location>
        <begin position="1069"/>
        <end position="1081"/>
    </location>
</feature>
<dbReference type="Pfam" id="PF07093">
    <property type="entry name" value="SGT1"/>
    <property type="match status" value="1"/>
</dbReference>
<feature type="transmembrane region" description="Helical" evidence="6">
    <location>
        <begin position="945"/>
        <end position="964"/>
    </location>
</feature>
<protein>
    <submittedName>
        <fullName evidence="7">Uncharacterized protein</fullName>
    </submittedName>
</protein>
<evidence type="ECO:0000256" key="3">
    <source>
        <dbReference type="ARBA" id="ARBA00022989"/>
    </source>
</evidence>
<keyword evidence="2 6" id="KW-0812">Transmembrane</keyword>
<accession>A0A0E9NN03</accession>
<evidence type="ECO:0000256" key="5">
    <source>
        <dbReference type="SAM" id="MobiDB-lite"/>
    </source>
</evidence>
<comment type="caution">
    <text evidence="7">The sequence shown here is derived from an EMBL/GenBank/DDBJ whole genome shotgun (WGS) entry which is preliminary data.</text>
</comment>
<dbReference type="SUPFAM" id="SSF103481">
    <property type="entry name" value="Multidrug resistance efflux transporter EmrE"/>
    <property type="match status" value="1"/>
</dbReference>
<dbReference type="GO" id="GO:0015165">
    <property type="term" value="F:pyrimidine nucleotide-sugar transmembrane transporter activity"/>
    <property type="evidence" value="ECO:0007669"/>
    <property type="project" value="InterPro"/>
</dbReference>
<gene>
    <name evidence="7" type="ORF">G7K_5173-t1</name>
</gene>
<dbReference type="Proteomes" id="UP000033140">
    <property type="component" value="Unassembled WGS sequence"/>
</dbReference>
<feature type="compositionally biased region" description="Basic and acidic residues" evidence="5">
    <location>
        <begin position="538"/>
        <end position="551"/>
    </location>
</feature>
<evidence type="ECO:0000256" key="6">
    <source>
        <dbReference type="SAM" id="Phobius"/>
    </source>
</evidence>
<keyword evidence="8" id="KW-1185">Reference proteome</keyword>
<dbReference type="NCBIfam" id="TIGR00803">
    <property type="entry name" value="nst"/>
    <property type="match status" value="1"/>
</dbReference>
<feature type="region of interest" description="Disordered" evidence="5">
    <location>
        <begin position="1061"/>
        <end position="1081"/>
    </location>
</feature>
<keyword evidence="4 6" id="KW-0472">Membrane</keyword>
<proteinExistence type="predicted"/>
<reference evidence="7 8" key="2">
    <citation type="journal article" date="2014" name="J. Gen. Appl. Microbiol.">
        <title>The early diverging ascomycetous budding yeast Saitoella complicata has three histone deacetylases belonging to the Clr6, Hos2, and Rpd3 lineages.</title>
        <authorList>
            <person name="Nishida H."/>
            <person name="Matsumoto T."/>
            <person name="Kondo S."/>
            <person name="Hamamoto M."/>
            <person name="Yoshikawa H."/>
        </authorList>
    </citation>
    <scope>NUCLEOTIDE SEQUENCE [LARGE SCALE GENOMIC DNA]</scope>
    <source>
        <strain evidence="7 8">NRRL Y-17804</strain>
    </source>
</reference>
<dbReference type="InterPro" id="IPR010770">
    <property type="entry name" value="Ecd"/>
</dbReference>
<evidence type="ECO:0000256" key="2">
    <source>
        <dbReference type="ARBA" id="ARBA00022692"/>
    </source>
</evidence>
<dbReference type="PANTHER" id="PTHR13060">
    <property type="entry name" value="SGT1 PROTEIN HSGT1 SUPPRESSOR OF GCR2"/>
    <property type="match status" value="1"/>
</dbReference>
<sequence>MDDLWKYDAARNEDAVEYTVFMVGNGVTSKEVREAKLNEAKQAAVAMRDEPWLKDYIWQKEEFGLELTTSHGEPCLKGSTKFGECIDDEWLIVYILHQLSMRFDDIGIQVTDTDGEFLLIEAAHVLPRWLNPDNADNRVWLRQGDVVIIPPEQAQKSIDDEELSQVKALSVLRNASATLLVDKKITKEALSRTKDYPAEARDHLHRARITVPRSLAQILHTNPKLIAPAIDAFYTRDAVSLAACSRMTLFSPDDSVIITARFTKTLYAQIRGQRFDPPRPFVNAGVMPRPGRPGYEEAETGMKVACGFEMMCAGAVVDQRGDEINVEEYDFASDPKWAKFIDQLKGQGFFRDEMVGSAGWKKVEKTAKEAFVKVKTAERQDATSPVGQVLRILKETPLPSDEDLEKWDTEADDDKWMEVDQDDLEKLLDERRGAATAYTDEEGEDDEQESRTARKLREMVDKFGNFLNNENAGFEGAEFEDDFFDEDFDEEDEDADDFDAADGDVEFNEEDFMKMLTETLDLAKLPGFTPASNVAQKAEGDGKADKGKGKARFEEVDDKEEKSLQDVMDAMDAELAGTSIGQTFATEEDEDDRELDIDFNLAKNMLESFKSQGGLAGPGGNLLARMGISLPNDEGSSSDLLPTTREIRLPIQLGFNTTNPDPHGQFRLGKRLSLSNTDVSTLSFLNLRFLARYKLQGLLCSTLYTVSTITITTTATATATATTMVDANATMWGIPLKYISLVTLTVQNSALILVMHYSRIMPTSTTTPNAPRYFTSTAVFLNEVIKLFICAAIALRDGKRRDGASFSLRAFGKEVFGGDAWKLMIPAALYTLQNNLQYVAVSNLDAASFQVTYQLKILTTALFSVTMLHRSLSLLKWISLILLTAGVAIVQLPTSTTTSSPAASHTTTDMKPTLGLFAVLVACLISGLAGVYFEKVLKGTSATLWVRNVQLSCFSLVPAIIGMVSKDGVQIRDLGFFWGYNPVVWGAIILQAAGGIVVALCVAYADNIMKNFATSVSILISFIASVYLFSFVITMNFVIGCSVVLFATYLYTKPDAPKKDGYLPAPAHAPHENGKKDERQA</sequence>
<evidence type="ECO:0000256" key="1">
    <source>
        <dbReference type="ARBA" id="ARBA00004141"/>
    </source>
</evidence>
<dbReference type="Pfam" id="PF04142">
    <property type="entry name" value="Nuc_sug_transp"/>
    <property type="match status" value="1"/>
</dbReference>
<dbReference type="GO" id="GO:0005634">
    <property type="term" value="C:nucleus"/>
    <property type="evidence" value="ECO:0007669"/>
    <property type="project" value="TreeGrafter"/>
</dbReference>
<dbReference type="STRING" id="698492.A0A0E9NN03"/>
<reference evidence="7 8" key="3">
    <citation type="journal article" date="2015" name="Genome Announc.">
        <title>Draft Genome Sequence of the Archiascomycetous Yeast Saitoella complicata.</title>
        <authorList>
            <person name="Yamauchi K."/>
            <person name="Kondo S."/>
            <person name="Hamamoto M."/>
            <person name="Takahashi Y."/>
            <person name="Ogura Y."/>
            <person name="Hayashi T."/>
            <person name="Nishida H."/>
        </authorList>
    </citation>
    <scope>NUCLEOTIDE SEQUENCE [LARGE SCALE GENOMIC DNA]</scope>
    <source>
        <strain evidence="7 8">NRRL Y-17804</strain>
    </source>
</reference>
<dbReference type="EMBL" id="BACD03000040">
    <property type="protein sequence ID" value="GAO51061.1"/>
    <property type="molecule type" value="Genomic_DNA"/>
</dbReference>
<feature type="transmembrane region" description="Helical" evidence="6">
    <location>
        <begin position="914"/>
        <end position="933"/>
    </location>
</feature>
<keyword evidence="3 6" id="KW-1133">Transmembrane helix</keyword>
<dbReference type="InterPro" id="IPR007271">
    <property type="entry name" value="Nuc_sug_transpt"/>
</dbReference>
<evidence type="ECO:0000313" key="8">
    <source>
        <dbReference type="Proteomes" id="UP000033140"/>
    </source>
</evidence>
<dbReference type="PANTHER" id="PTHR13060:SF0">
    <property type="entry name" value="PROTEIN ECDYSONELESS HOMOLOG"/>
    <property type="match status" value="1"/>
</dbReference>
<dbReference type="GO" id="GO:0000139">
    <property type="term" value="C:Golgi membrane"/>
    <property type="evidence" value="ECO:0007669"/>
    <property type="project" value="InterPro"/>
</dbReference>
<feature type="transmembrane region" description="Helical" evidence="6">
    <location>
        <begin position="984"/>
        <end position="1005"/>
    </location>
</feature>
<dbReference type="AlphaFoldDB" id="A0A0E9NN03"/>
<comment type="subcellular location">
    <subcellularLocation>
        <location evidence="1">Membrane</location>
        <topology evidence="1">Multi-pass membrane protein</topology>
    </subcellularLocation>
</comment>
<name>A0A0E9NN03_SAICN</name>
<feature type="transmembrane region" description="Helical" evidence="6">
    <location>
        <begin position="874"/>
        <end position="894"/>
    </location>
</feature>
<evidence type="ECO:0000313" key="7">
    <source>
        <dbReference type="EMBL" id="GAO51061.1"/>
    </source>
</evidence>
<feature type="region of interest" description="Disordered" evidence="5">
    <location>
        <begin position="532"/>
        <end position="551"/>
    </location>
</feature>
<feature type="transmembrane region" description="Helical" evidence="6">
    <location>
        <begin position="1035"/>
        <end position="1052"/>
    </location>
</feature>
<feature type="transmembrane region" description="Helical" evidence="6">
    <location>
        <begin position="773"/>
        <end position="795"/>
    </location>
</feature>
<organism evidence="7 8">
    <name type="scientific">Saitoella complicata (strain BCRC 22490 / CBS 7301 / JCM 7358 / NBRC 10748 / NRRL Y-17804)</name>
    <dbReference type="NCBI Taxonomy" id="698492"/>
    <lineage>
        <taxon>Eukaryota</taxon>
        <taxon>Fungi</taxon>
        <taxon>Dikarya</taxon>
        <taxon>Ascomycota</taxon>
        <taxon>Taphrinomycotina</taxon>
        <taxon>Taphrinomycotina incertae sedis</taxon>
        <taxon>Saitoella</taxon>
    </lineage>
</organism>
<reference evidence="7 8" key="1">
    <citation type="journal article" date="2011" name="J. Gen. Appl. Microbiol.">
        <title>Draft genome sequencing of the enigmatic yeast Saitoella complicata.</title>
        <authorList>
            <person name="Nishida H."/>
            <person name="Hamamoto M."/>
            <person name="Sugiyama J."/>
        </authorList>
    </citation>
    <scope>NUCLEOTIDE SEQUENCE [LARGE SCALE GENOMIC DNA]</scope>
    <source>
        <strain evidence="7 8">NRRL Y-17804</strain>
    </source>
</reference>
<dbReference type="InterPro" id="IPR037185">
    <property type="entry name" value="EmrE-like"/>
</dbReference>
<evidence type="ECO:0000256" key="4">
    <source>
        <dbReference type="ARBA" id="ARBA00023136"/>
    </source>
</evidence>